<sequence length="316" mass="33275">MESNAGLIELAQLVRNDFVESRHFGSLFICDKDGAVLLSLGDVAQPVFPRSAVKPFQAIAMVRNGLDLPDRLLALSAASHSGSDLHVAGVKAILATAGLTEGDLQCPLDRPYGDTERKEYGTTSPSRIVHNCSGKHASMLVTSVINGWPIDSYLDPKHPLQLAIRADLEAVAQEEVAATGVDGCGAPLFAISLIGLARAFSTLTTSEDSSTIKVARAMRAFPEMVAGEKRFTTELMRLVPGLLVKEGAEGVEAAVDQNGNAIAFKIIDGSMRAIPPVLIESLGQLGIGQDSLTELGKVPVLGGGRPVGEIRAMPLS</sequence>
<dbReference type="InterPro" id="IPR010349">
    <property type="entry name" value="Asparaginase_II"/>
</dbReference>
<accession>A0A1J5QHN4</accession>
<reference evidence="1" key="1">
    <citation type="submission" date="2016-10" db="EMBL/GenBank/DDBJ databases">
        <title>Sequence of Gallionella enrichment culture.</title>
        <authorList>
            <person name="Poehlein A."/>
            <person name="Muehling M."/>
            <person name="Daniel R."/>
        </authorList>
    </citation>
    <scope>NUCLEOTIDE SEQUENCE</scope>
</reference>
<dbReference type="PANTHER" id="PTHR42110">
    <property type="entry name" value="L-ASPARAGINASE, PUTATIVE (AFU_ORTHOLOGUE AFUA_3G11890)-RELATED"/>
    <property type="match status" value="1"/>
</dbReference>
<evidence type="ECO:0000313" key="1">
    <source>
        <dbReference type="EMBL" id="OIQ79479.1"/>
    </source>
</evidence>
<dbReference type="Pfam" id="PF06089">
    <property type="entry name" value="Asparaginase_II"/>
    <property type="match status" value="1"/>
</dbReference>
<dbReference type="EMBL" id="MLJW01001207">
    <property type="protein sequence ID" value="OIQ79479.1"/>
    <property type="molecule type" value="Genomic_DNA"/>
</dbReference>
<dbReference type="AlphaFoldDB" id="A0A1J5QHN4"/>
<gene>
    <name evidence="1" type="ORF">GALL_387890</name>
</gene>
<organism evidence="1">
    <name type="scientific">mine drainage metagenome</name>
    <dbReference type="NCBI Taxonomy" id="410659"/>
    <lineage>
        <taxon>unclassified sequences</taxon>
        <taxon>metagenomes</taxon>
        <taxon>ecological metagenomes</taxon>
    </lineage>
</organism>
<comment type="caution">
    <text evidence="1">The sequence shown here is derived from an EMBL/GenBank/DDBJ whole genome shotgun (WGS) entry which is preliminary data.</text>
</comment>
<dbReference type="PANTHER" id="PTHR42110:SF1">
    <property type="entry name" value="L-ASPARAGINASE, PUTATIVE (AFU_ORTHOLOGUE AFUA_3G11890)-RELATED"/>
    <property type="match status" value="1"/>
</dbReference>
<protein>
    <submittedName>
        <fullName evidence="1">L-asparaginase II</fullName>
    </submittedName>
</protein>
<proteinExistence type="predicted"/>
<name>A0A1J5QHN4_9ZZZZ</name>